<organism evidence="1 2">
    <name type="scientific">Cloeon dipterum</name>
    <dbReference type="NCBI Taxonomy" id="197152"/>
    <lineage>
        <taxon>Eukaryota</taxon>
        <taxon>Metazoa</taxon>
        <taxon>Ecdysozoa</taxon>
        <taxon>Arthropoda</taxon>
        <taxon>Hexapoda</taxon>
        <taxon>Insecta</taxon>
        <taxon>Pterygota</taxon>
        <taxon>Palaeoptera</taxon>
        <taxon>Ephemeroptera</taxon>
        <taxon>Pisciforma</taxon>
        <taxon>Baetidae</taxon>
        <taxon>Cloeon</taxon>
    </lineage>
</organism>
<accession>A0A8S1DVD0</accession>
<proteinExistence type="predicted"/>
<gene>
    <name evidence="1" type="ORF">CLODIP_2_CD13675</name>
</gene>
<keyword evidence="2" id="KW-1185">Reference proteome</keyword>
<sequence>MLPVISPDVIFADFVKELFDSKENDQDDSYRKDALERAVSPAIKKIDFAQVMDLFPQNYSQIIDVFASITRRAPNISNLQVTEGMLPERNAICISMDAAMVSAIGRMANLKTLKVHRFSLSLSELMGLCRNLPSLEILYFKIEPDREPDFDIDNFEQCFGHLEIFQFSPASTDIGLNFRFRRMLTLECISCLPNIRILGDPDGDEHSLDMLPTCLEIHELTNDEWKSRLTHLTLFLDKDVPEDALKKFPNVRNLQILCDFSAIDFDIAGLLRFQQLSELTLLDLNDMGYLEKLLRANGVLLTHLLVSFKPHFPVDSLEVCSLIYEHCSLRLNRLILRNIDSSSLLSERPVLPACDSLQELELEFNTNCTYRDSIIFISDYLHARNLEKVRLIRVYTTVEELERTATLVKLRNILTRVTHFELKLIKNDSVNNENRYATRACVSIKINLLACRRDDHQQVFVDVQIL</sequence>
<name>A0A8S1DVD0_9INSE</name>
<dbReference type="EMBL" id="CADEPI010000330">
    <property type="protein sequence ID" value="CAB3383914.1"/>
    <property type="molecule type" value="Genomic_DNA"/>
</dbReference>
<comment type="caution">
    <text evidence="1">The sequence shown here is derived from an EMBL/GenBank/DDBJ whole genome shotgun (WGS) entry which is preliminary data.</text>
</comment>
<dbReference type="AlphaFoldDB" id="A0A8S1DVD0"/>
<evidence type="ECO:0000313" key="2">
    <source>
        <dbReference type="Proteomes" id="UP000494165"/>
    </source>
</evidence>
<dbReference type="SUPFAM" id="SSF52047">
    <property type="entry name" value="RNI-like"/>
    <property type="match status" value="1"/>
</dbReference>
<evidence type="ECO:0000313" key="1">
    <source>
        <dbReference type="EMBL" id="CAB3383914.1"/>
    </source>
</evidence>
<reference evidence="1 2" key="1">
    <citation type="submission" date="2020-04" db="EMBL/GenBank/DDBJ databases">
        <authorList>
            <person name="Alioto T."/>
            <person name="Alioto T."/>
            <person name="Gomez Garrido J."/>
        </authorList>
    </citation>
    <scope>NUCLEOTIDE SEQUENCE [LARGE SCALE GENOMIC DNA]</scope>
</reference>
<dbReference type="Proteomes" id="UP000494165">
    <property type="component" value="Unassembled WGS sequence"/>
</dbReference>
<protein>
    <submittedName>
        <fullName evidence="1">Uncharacterized protein</fullName>
    </submittedName>
</protein>